<accession>A0A9D1XFA2</accession>
<reference evidence="1" key="1">
    <citation type="journal article" date="2021" name="PeerJ">
        <title>Extensive microbial diversity within the chicken gut microbiome revealed by metagenomics and culture.</title>
        <authorList>
            <person name="Gilroy R."/>
            <person name="Ravi A."/>
            <person name="Getino M."/>
            <person name="Pursley I."/>
            <person name="Horton D.L."/>
            <person name="Alikhan N.F."/>
            <person name="Baker D."/>
            <person name="Gharbi K."/>
            <person name="Hall N."/>
            <person name="Watson M."/>
            <person name="Adriaenssens E.M."/>
            <person name="Foster-Nyarko E."/>
            <person name="Jarju S."/>
            <person name="Secka A."/>
            <person name="Antonio M."/>
            <person name="Oren A."/>
            <person name="Chaudhuri R.R."/>
            <person name="La Ragione R."/>
            <person name="Hildebrand F."/>
            <person name="Pallen M.J."/>
        </authorList>
    </citation>
    <scope>NUCLEOTIDE SEQUENCE</scope>
    <source>
        <strain evidence="1">CHK183-1962</strain>
    </source>
</reference>
<dbReference type="Pfam" id="PF02065">
    <property type="entry name" value="Melibiase"/>
    <property type="match status" value="1"/>
</dbReference>
<dbReference type="GO" id="GO:0016052">
    <property type="term" value="P:carbohydrate catabolic process"/>
    <property type="evidence" value="ECO:0007669"/>
    <property type="project" value="InterPro"/>
</dbReference>
<dbReference type="Proteomes" id="UP000886890">
    <property type="component" value="Unassembled WGS sequence"/>
</dbReference>
<proteinExistence type="predicted"/>
<evidence type="ECO:0000313" key="2">
    <source>
        <dbReference type="Proteomes" id="UP000886890"/>
    </source>
</evidence>
<name>A0A9D1XFA2_9FIRM</name>
<sequence length="713" mass="80475">MGVKRLESYVLGDMKALYFLEEEKHLVELMLLPEGMEPVEWSKKHQEIDSLIQLKLEGDVYAGPYAGGKTMRQNGSVQKMKFERQKVTADPFRTEIITCCRDDRGYEAEHHLVWENGAKALESFVIFRNRSESVCSLEMLESFSIGGITPFAEEDAPDHLVLHRLRSDWSMEGRLESEPFEALNLEPSWAHHGVRCERFGQTGSMAVNHFFPWVMAEDRVSGVLWGAMIAHNASWQMEVYRKDDSASLSGGLADYDFGHWKKELIPGEDFRTPTAILTVARGDVDSVSQRMTGAMDGACEEGPESEQELPVMFNEYCTTWGCPSHENIMQILDRVKGKGLKYFVIDCGWFKREGIPWDVSMGDYEISPELFPEGLDKTAAAIREAGMVPGIWFEIDNVGCAADAWNDTEHLLHRNGSVLETACRRFWDMTDPWVEEYLTERVIGTLKTCGFGYMKMDYNDTIGIGCDGAESLGEGLRQNMEASRRFIEKVKEEIPGIVLENCASGGSKMEPLMMGLCSMASFSDAHECPEIPVIAANLHRAILPRQSQIWAVIRESDSCRRIAYSVAATFLGRMCLSGDVLNLTSEQWRVIEDGIAFYREIAPVIRHGATTFFGTEQRSWRHLKGWQGILRMNGAEGYAVFHTFGGEQNRGSDAEPAEEPYVKLPEGCGFTVTESYSDDTPEFEIRDGKLLWHTNENWKAAAVKIHAEEIRQI</sequence>
<reference evidence="1" key="2">
    <citation type="submission" date="2021-04" db="EMBL/GenBank/DDBJ databases">
        <authorList>
            <person name="Gilroy R."/>
        </authorList>
    </citation>
    <scope>NUCLEOTIDE SEQUENCE</scope>
    <source>
        <strain evidence="1">CHK183-1962</strain>
    </source>
</reference>
<dbReference type="Gene3D" id="2.70.98.60">
    <property type="entry name" value="alpha-galactosidase from lactobacil brevis"/>
    <property type="match status" value="1"/>
</dbReference>
<dbReference type="Gene3D" id="3.20.20.70">
    <property type="entry name" value="Aldolase class I"/>
    <property type="match status" value="1"/>
</dbReference>
<dbReference type="AlphaFoldDB" id="A0A9D1XFA2"/>
<protein>
    <submittedName>
        <fullName evidence="1">Alpha-galactosidase</fullName>
    </submittedName>
</protein>
<dbReference type="PRINTS" id="PR00743">
    <property type="entry name" value="GLHYDRLASE36"/>
</dbReference>
<dbReference type="InterPro" id="IPR013785">
    <property type="entry name" value="Aldolase_TIM"/>
</dbReference>
<organism evidence="1 2">
    <name type="scientific">Candidatus Fusicatenibacter merdavium</name>
    <dbReference type="NCBI Taxonomy" id="2838600"/>
    <lineage>
        <taxon>Bacteria</taxon>
        <taxon>Bacillati</taxon>
        <taxon>Bacillota</taxon>
        <taxon>Clostridia</taxon>
        <taxon>Lachnospirales</taxon>
        <taxon>Lachnospiraceae</taxon>
        <taxon>Fusicatenibacter</taxon>
    </lineage>
</organism>
<dbReference type="EMBL" id="DXEK01000181">
    <property type="protein sequence ID" value="HIX78120.1"/>
    <property type="molecule type" value="Genomic_DNA"/>
</dbReference>
<dbReference type="InterPro" id="IPR038417">
    <property type="entry name" value="Alpga-gal_N_sf"/>
</dbReference>
<dbReference type="GO" id="GO:0004557">
    <property type="term" value="F:alpha-galactosidase activity"/>
    <property type="evidence" value="ECO:0007669"/>
    <property type="project" value="InterPro"/>
</dbReference>
<comment type="caution">
    <text evidence="1">The sequence shown here is derived from an EMBL/GenBank/DDBJ whole genome shotgun (WGS) entry which is preliminary data.</text>
</comment>
<dbReference type="InterPro" id="IPR017853">
    <property type="entry name" value="GH"/>
</dbReference>
<gene>
    <name evidence="1" type="ORF">H9734_11090</name>
</gene>
<dbReference type="InterPro" id="IPR002252">
    <property type="entry name" value="Glyco_hydro_36"/>
</dbReference>
<dbReference type="SUPFAM" id="SSF51445">
    <property type="entry name" value="(Trans)glycosidases"/>
    <property type="match status" value="1"/>
</dbReference>
<evidence type="ECO:0000313" key="1">
    <source>
        <dbReference type="EMBL" id="HIX78120.1"/>
    </source>
</evidence>
<dbReference type="CDD" id="cd14791">
    <property type="entry name" value="GH36"/>
    <property type="match status" value="1"/>
</dbReference>